<evidence type="ECO:0000256" key="11">
    <source>
        <dbReference type="SAM" id="MobiDB-lite"/>
    </source>
</evidence>
<dbReference type="Pfam" id="PF03748">
    <property type="entry name" value="FliL"/>
    <property type="match status" value="1"/>
</dbReference>
<evidence type="ECO:0000256" key="7">
    <source>
        <dbReference type="ARBA" id="ARBA00022779"/>
    </source>
</evidence>
<dbReference type="InterPro" id="IPR005503">
    <property type="entry name" value="FliL"/>
</dbReference>
<dbReference type="PANTHER" id="PTHR35091:SF2">
    <property type="entry name" value="FLAGELLAR PROTEIN FLIL"/>
    <property type="match status" value="1"/>
</dbReference>
<name>A0ABZ0IZQ5_9BURK</name>
<dbReference type="EMBL" id="CP136921">
    <property type="protein sequence ID" value="WOO30785.1"/>
    <property type="molecule type" value="Genomic_DNA"/>
</dbReference>
<evidence type="ECO:0000256" key="5">
    <source>
        <dbReference type="ARBA" id="ARBA00022500"/>
    </source>
</evidence>
<keyword evidence="4" id="KW-1003">Cell membrane</keyword>
<keyword evidence="5 10" id="KW-0145">Chemotaxis</keyword>
<evidence type="ECO:0000256" key="4">
    <source>
        <dbReference type="ARBA" id="ARBA00022475"/>
    </source>
</evidence>
<evidence type="ECO:0000256" key="10">
    <source>
        <dbReference type="RuleBase" id="RU364125"/>
    </source>
</evidence>
<comment type="similarity">
    <text evidence="3 10">Belongs to the FliL family.</text>
</comment>
<reference evidence="12 13" key="1">
    <citation type="submission" date="2023-03" db="EMBL/GenBank/DDBJ databases">
        <title>Diaphorobacter basophil sp. nov., isolated from a sewage-treatment plant.</title>
        <authorList>
            <person name="Yang K."/>
        </authorList>
    </citation>
    <scope>NUCLEOTIDE SEQUENCE [LARGE SCALE GENOMIC DNA]</scope>
    <source>
        <strain evidence="12 13">Y-1</strain>
    </source>
</reference>
<dbReference type="PANTHER" id="PTHR35091">
    <property type="entry name" value="FLAGELLAR PROTEIN FLIL"/>
    <property type="match status" value="1"/>
</dbReference>
<keyword evidence="12" id="KW-0966">Cell projection</keyword>
<sequence length="193" mass="20822">MSEPTAAPAKAKSKKLIIIVAALAVLLVAGGAAAWLLLGKRGGGDEEEGHAPVAQAAAPKTPPTFLPMENMVVNLADPGGDRFAQVGITLELADAKTGELVKSFMPSIRSNVLLLVSQRSTEELLTREGKEKLAVDIRREVSRPLGFTVPKPRKRPVQRDPEDEEEDDEVAPRRAKADNNPVRQVLFSSFIIQ</sequence>
<keyword evidence="12" id="KW-0969">Cilium</keyword>
<evidence type="ECO:0000256" key="8">
    <source>
        <dbReference type="ARBA" id="ARBA00022989"/>
    </source>
</evidence>
<gene>
    <name evidence="12" type="ORF">P4826_10080</name>
</gene>
<dbReference type="Proteomes" id="UP001303211">
    <property type="component" value="Chromosome"/>
</dbReference>
<comment type="subcellular location">
    <subcellularLocation>
        <location evidence="10">Cell inner membrane</location>
    </subcellularLocation>
    <subcellularLocation>
        <location evidence="2">Cell membrane</location>
        <topology evidence="2">Single-pass membrane protein</topology>
    </subcellularLocation>
</comment>
<evidence type="ECO:0000256" key="6">
    <source>
        <dbReference type="ARBA" id="ARBA00022692"/>
    </source>
</evidence>
<evidence type="ECO:0000256" key="9">
    <source>
        <dbReference type="ARBA" id="ARBA00023136"/>
    </source>
</evidence>
<comment type="function">
    <text evidence="1 10">Controls the rotational direction of flagella during chemotaxis.</text>
</comment>
<accession>A0ABZ0IZQ5</accession>
<protein>
    <recommendedName>
        <fullName evidence="10">Flagellar protein FliL</fullName>
    </recommendedName>
</protein>
<keyword evidence="9 10" id="KW-0472">Membrane</keyword>
<keyword evidence="7 10" id="KW-0283">Flagellar rotation</keyword>
<dbReference type="RefSeq" id="WP_317700281.1">
    <property type="nucleotide sequence ID" value="NZ_CP136921.1"/>
</dbReference>
<evidence type="ECO:0000256" key="2">
    <source>
        <dbReference type="ARBA" id="ARBA00004162"/>
    </source>
</evidence>
<feature type="region of interest" description="Disordered" evidence="11">
    <location>
        <begin position="145"/>
        <end position="180"/>
    </location>
</feature>
<organism evidence="12 13">
    <name type="scientific">Diaphorobacter limosus</name>
    <dbReference type="NCBI Taxonomy" id="3036128"/>
    <lineage>
        <taxon>Bacteria</taxon>
        <taxon>Pseudomonadati</taxon>
        <taxon>Pseudomonadota</taxon>
        <taxon>Betaproteobacteria</taxon>
        <taxon>Burkholderiales</taxon>
        <taxon>Comamonadaceae</taxon>
        <taxon>Diaphorobacter</taxon>
    </lineage>
</organism>
<keyword evidence="6 10" id="KW-0812">Transmembrane</keyword>
<keyword evidence="13" id="KW-1185">Reference proteome</keyword>
<keyword evidence="10" id="KW-0997">Cell inner membrane</keyword>
<evidence type="ECO:0000256" key="1">
    <source>
        <dbReference type="ARBA" id="ARBA00002254"/>
    </source>
</evidence>
<evidence type="ECO:0000313" key="13">
    <source>
        <dbReference type="Proteomes" id="UP001303211"/>
    </source>
</evidence>
<keyword evidence="8 10" id="KW-1133">Transmembrane helix</keyword>
<evidence type="ECO:0000313" key="12">
    <source>
        <dbReference type="EMBL" id="WOO30785.1"/>
    </source>
</evidence>
<evidence type="ECO:0000256" key="3">
    <source>
        <dbReference type="ARBA" id="ARBA00008281"/>
    </source>
</evidence>
<feature type="transmembrane region" description="Helical" evidence="10">
    <location>
        <begin position="16"/>
        <end position="38"/>
    </location>
</feature>
<keyword evidence="12" id="KW-0282">Flagellum</keyword>
<proteinExistence type="inferred from homology"/>